<evidence type="ECO:0000259" key="4">
    <source>
        <dbReference type="PROSITE" id="PS51118"/>
    </source>
</evidence>
<dbReference type="InterPro" id="IPR036388">
    <property type="entry name" value="WH-like_DNA-bd_sf"/>
</dbReference>
<keyword evidence="2" id="KW-0238">DNA-binding</keyword>
<protein>
    <submittedName>
        <fullName evidence="5">HxlR family transcriptional regulator</fullName>
    </submittedName>
</protein>
<dbReference type="PROSITE" id="PS51118">
    <property type="entry name" value="HTH_HXLR"/>
    <property type="match status" value="2"/>
</dbReference>
<organism evidence="5 6">
    <name type="scientific">Rhodococcus rhodochrous J45</name>
    <dbReference type="NCBI Taxonomy" id="935266"/>
    <lineage>
        <taxon>Bacteria</taxon>
        <taxon>Bacillati</taxon>
        <taxon>Actinomycetota</taxon>
        <taxon>Actinomycetes</taxon>
        <taxon>Mycobacteriales</taxon>
        <taxon>Nocardiaceae</taxon>
        <taxon>Rhodococcus</taxon>
    </lineage>
</organism>
<gene>
    <name evidence="5" type="ORF">L618_000100000680</name>
</gene>
<dbReference type="EMBL" id="VLJT01000001">
    <property type="protein sequence ID" value="TWH24615.1"/>
    <property type="molecule type" value="Genomic_DNA"/>
</dbReference>
<keyword evidence="3" id="KW-0804">Transcription</keyword>
<dbReference type="InterPro" id="IPR002577">
    <property type="entry name" value="HTH_HxlR"/>
</dbReference>
<dbReference type="SUPFAM" id="SSF46785">
    <property type="entry name" value="Winged helix' DNA-binding domain"/>
    <property type="match status" value="2"/>
</dbReference>
<dbReference type="RefSeq" id="WP_016691144.1">
    <property type="nucleotide sequence ID" value="NZ_VLJT01000001.1"/>
</dbReference>
<accession>A0A562ERX3</accession>
<evidence type="ECO:0000313" key="6">
    <source>
        <dbReference type="Proteomes" id="UP000317573"/>
    </source>
</evidence>
<dbReference type="Gene3D" id="1.10.10.10">
    <property type="entry name" value="Winged helix-like DNA-binding domain superfamily/Winged helix DNA-binding domain"/>
    <property type="match status" value="2"/>
</dbReference>
<dbReference type="PANTHER" id="PTHR33204">
    <property type="entry name" value="TRANSCRIPTIONAL REGULATOR, MARR FAMILY"/>
    <property type="match status" value="1"/>
</dbReference>
<evidence type="ECO:0000256" key="3">
    <source>
        <dbReference type="ARBA" id="ARBA00023163"/>
    </source>
</evidence>
<proteinExistence type="predicted"/>
<evidence type="ECO:0000256" key="1">
    <source>
        <dbReference type="ARBA" id="ARBA00023015"/>
    </source>
</evidence>
<feature type="domain" description="HTH hxlR-type" evidence="4">
    <location>
        <begin position="15"/>
        <end position="113"/>
    </location>
</feature>
<dbReference type="GO" id="GO:0003677">
    <property type="term" value="F:DNA binding"/>
    <property type="evidence" value="ECO:0007669"/>
    <property type="project" value="UniProtKB-KW"/>
</dbReference>
<dbReference type="InterPro" id="IPR036390">
    <property type="entry name" value="WH_DNA-bd_sf"/>
</dbReference>
<sequence>MDPNNTPDETRAAVNPVAATLDLLGDRLTLALLGHAFVSGTTRFTRWLELTGAPPSVLTDRLNSLAEAGVLERSPQSAGSDRHDYLLTELGNATWPILVCIWGWQREWTPEGAWQPDLVHTACGHRGPATIRCGACGTAVTGADTDIEMDAEAIWTVTSGARRRSSRGPARGAAGADMQFNAVMEAIGDRWSGAITGLALAGTRRFGRFRSALDISPTTLTDRLARLCAVEILERPAGSEREYRLTPRGRALFGVFVFLIRWSMQAFPQVPGPLQVLHRDCGNLLRPELQCRGCDGPVNRESARIESIVPRPHA</sequence>
<keyword evidence="1" id="KW-0805">Transcription regulation</keyword>
<reference evidence="5 6" key="1">
    <citation type="submission" date="2019-07" db="EMBL/GenBank/DDBJ databases">
        <title>Genome sequencing of lignin-degrading bacterial isolates.</title>
        <authorList>
            <person name="Gladden J."/>
        </authorList>
    </citation>
    <scope>NUCLEOTIDE SEQUENCE [LARGE SCALE GENOMIC DNA]</scope>
    <source>
        <strain evidence="5 6">J45</strain>
    </source>
</reference>
<dbReference type="PANTHER" id="PTHR33204:SF18">
    <property type="entry name" value="TRANSCRIPTIONAL REGULATORY PROTEIN"/>
    <property type="match status" value="1"/>
</dbReference>
<dbReference type="Proteomes" id="UP000317573">
    <property type="component" value="Unassembled WGS sequence"/>
</dbReference>
<dbReference type="Pfam" id="PF01638">
    <property type="entry name" value="HxlR"/>
    <property type="match status" value="2"/>
</dbReference>
<dbReference type="AlphaFoldDB" id="A0A562ERX3"/>
<comment type="caution">
    <text evidence="5">The sequence shown here is derived from an EMBL/GenBank/DDBJ whole genome shotgun (WGS) entry which is preliminary data.</text>
</comment>
<feature type="domain" description="HTH hxlR-type" evidence="4">
    <location>
        <begin position="176"/>
        <end position="271"/>
    </location>
</feature>
<evidence type="ECO:0000256" key="2">
    <source>
        <dbReference type="ARBA" id="ARBA00023125"/>
    </source>
</evidence>
<evidence type="ECO:0000313" key="5">
    <source>
        <dbReference type="EMBL" id="TWH24615.1"/>
    </source>
</evidence>
<name>A0A562ERX3_RHORH</name>